<dbReference type="Pfam" id="PF00583">
    <property type="entry name" value="Acetyltransf_1"/>
    <property type="match status" value="1"/>
</dbReference>
<dbReference type="Gene3D" id="3.40.630.30">
    <property type="match status" value="1"/>
</dbReference>
<dbReference type="InterPro" id="IPR000182">
    <property type="entry name" value="GNAT_dom"/>
</dbReference>
<accession>A0ABX5Z6B8</accession>
<reference evidence="2 3" key="1">
    <citation type="submission" date="2019-08" db="EMBL/GenBank/DDBJ databases">
        <title>Dermacoccus abyssi strain HZAU 226, whole genome Nanopore sequencing project.</title>
        <authorList>
            <person name="Guo A."/>
            <person name="Zhang X."/>
            <person name="Ruan Y."/>
            <person name="Liu W."/>
            <person name="Chen Q."/>
            <person name="Gu L."/>
        </authorList>
    </citation>
    <scope>NUCLEOTIDE SEQUENCE [LARGE SCALE GENOMIC DNA]</scope>
    <source>
        <strain evidence="2 3">HZAU 226</strain>
    </source>
</reference>
<dbReference type="InterPro" id="IPR016181">
    <property type="entry name" value="Acyl_CoA_acyltransferase"/>
</dbReference>
<protein>
    <submittedName>
        <fullName evidence="2">GNAT family N-acetyltransferase</fullName>
    </submittedName>
</protein>
<proteinExistence type="predicted"/>
<evidence type="ECO:0000313" key="2">
    <source>
        <dbReference type="EMBL" id="QEH92169.1"/>
    </source>
</evidence>
<gene>
    <name evidence="2" type="ORF">FV141_00420</name>
</gene>
<evidence type="ECO:0000313" key="3">
    <source>
        <dbReference type="Proteomes" id="UP000323565"/>
    </source>
</evidence>
<dbReference type="Proteomes" id="UP000323565">
    <property type="component" value="Chromosome"/>
</dbReference>
<organism evidence="2 3">
    <name type="scientific">Dermacoccus abyssi</name>
    <dbReference type="NCBI Taxonomy" id="322596"/>
    <lineage>
        <taxon>Bacteria</taxon>
        <taxon>Bacillati</taxon>
        <taxon>Actinomycetota</taxon>
        <taxon>Actinomycetes</taxon>
        <taxon>Micrococcales</taxon>
        <taxon>Dermacoccaceae</taxon>
        <taxon>Dermacoccus</taxon>
    </lineage>
</organism>
<dbReference type="PROSITE" id="PS51186">
    <property type="entry name" value="GNAT"/>
    <property type="match status" value="1"/>
</dbReference>
<keyword evidence="3" id="KW-1185">Reference proteome</keyword>
<sequence>MTVTLASASTRWRAPVSARLRIARTGRNPMSDLQLSTRPATEDDFGWMLDLLERNQRVNVPEGERSKTGFIQGSWTEERLQERTDGPGMWVAEVDGERAGVVLSSDAAAHSDGPPGLTVATAREAMPDARFFLYGPAVVEADQRGRGVLSALVDALFTDAAENYDEAVAFVERSNSVSMSVHERLGFREVGTFEVDGREYVTFAHPTGGLRTA</sequence>
<dbReference type="EMBL" id="CP043031">
    <property type="protein sequence ID" value="QEH92169.1"/>
    <property type="molecule type" value="Genomic_DNA"/>
</dbReference>
<dbReference type="SUPFAM" id="SSF55729">
    <property type="entry name" value="Acyl-CoA N-acyltransferases (Nat)"/>
    <property type="match status" value="1"/>
</dbReference>
<feature type="domain" description="N-acetyltransferase" evidence="1">
    <location>
        <begin position="35"/>
        <end position="208"/>
    </location>
</feature>
<evidence type="ECO:0000259" key="1">
    <source>
        <dbReference type="PROSITE" id="PS51186"/>
    </source>
</evidence>
<name>A0ABX5Z6B8_9MICO</name>